<dbReference type="AlphaFoldDB" id="A0A6P6SHZ1"/>
<evidence type="ECO:0000256" key="2">
    <source>
        <dbReference type="ARBA" id="ARBA00023216"/>
    </source>
</evidence>
<keyword evidence="2" id="KW-0041">Annexin</keyword>
<gene>
    <name evidence="4" type="primary">LOC113691504</name>
</gene>
<accession>A0A6P6SHZ1</accession>
<keyword evidence="3" id="KW-1185">Reference proteome</keyword>
<dbReference type="GO" id="GO:0005544">
    <property type="term" value="F:calcium-dependent phospholipid binding"/>
    <property type="evidence" value="ECO:0007669"/>
    <property type="project" value="InterPro"/>
</dbReference>
<dbReference type="GO" id="GO:0009409">
    <property type="term" value="P:response to cold"/>
    <property type="evidence" value="ECO:0007669"/>
    <property type="project" value="TreeGrafter"/>
</dbReference>
<dbReference type="GO" id="GO:0005886">
    <property type="term" value="C:plasma membrane"/>
    <property type="evidence" value="ECO:0007669"/>
    <property type="project" value="TreeGrafter"/>
</dbReference>
<evidence type="ECO:0000313" key="3">
    <source>
        <dbReference type="Proteomes" id="UP001652660"/>
    </source>
</evidence>
<dbReference type="SMART" id="SM00335">
    <property type="entry name" value="ANX"/>
    <property type="match status" value="3"/>
</dbReference>
<organism evidence="3 4">
    <name type="scientific">Coffea arabica</name>
    <name type="common">Arabian coffee</name>
    <dbReference type="NCBI Taxonomy" id="13443"/>
    <lineage>
        <taxon>Eukaryota</taxon>
        <taxon>Viridiplantae</taxon>
        <taxon>Streptophyta</taxon>
        <taxon>Embryophyta</taxon>
        <taxon>Tracheophyta</taxon>
        <taxon>Spermatophyta</taxon>
        <taxon>Magnoliopsida</taxon>
        <taxon>eudicotyledons</taxon>
        <taxon>Gunneridae</taxon>
        <taxon>Pentapetalae</taxon>
        <taxon>asterids</taxon>
        <taxon>lamiids</taxon>
        <taxon>Gentianales</taxon>
        <taxon>Rubiaceae</taxon>
        <taxon>Ixoroideae</taxon>
        <taxon>Gardenieae complex</taxon>
        <taxon>Bertiereae - Coffeeae clade</taxon>
        <taxon>Coffeeae</taxon>
        <taxon>Coffea</taxon>
    </lineage>
</organism>
<dbReference type="GO" id="GO:0009651">
    <property type="term" value="P:response to salt stress"/>
    <property type="evidence" value="ECO:0007669"/>
    <property type="project" value="TreeGrafter"/>
</dbReference>
<proteinExistence type="predicted"/>
<dbReference type="GO" id="GO:0009408">
    <property type="term" value="P:response to heat"/>
    <property type="evidence" value="ECO:0007669"/>
    <property type="project" value="TreeGrafter"/>
</dbReference>
<dbReference type="GO" id="GO:0005737">
    <property type="term" value="C:cytoplasm"/>
    <property type="evidence" value="ECO:0007669"/>
    <property type="project" value="TreeGrafter"/>
</dbReference>
<dbReference type="GO" id="GO:0001786">
    <property type="term" value="F:phosphatidylserine binding"/>
    <property type="evidence" value="ECO:0007669"/>
    <property type="project" value="TreeGrafter"/>
</dbReference>
<reference evidence="4" key="2">
    <citation type="submission" date="2025-08" db="UniProtKB">
        <authorList>
            <consortium name="RefSeq"/>
        </authorList>
    </citation>
    <scope>IDENTIFICATION</scope>
    <source>
        <tissue evidence="4">Leaves</tissue>
    </source>
</reference>
<dbReference type="RefSeq" id="XP_027065454.1">
    <property type="nucleotide sequence ID" value="XM_027209653.2"/>
</dbReference>
<dbReference type="GeneID" id="113691504"/>
<protein>
    <submittedName>
        <fullName evidence="4">Uncharacterized protein isoform X1</fullName>
    </submittedName>
</protein>
<dbReference type="Pfam" id="PF00191">
    <property type="entry name" value="Annexin"/>
    <property type="match status" value="3"/>
</dbReference>
<dbReference type="OrthoDB" id="37886at2759"/>
<evidence type="ECO:0000313" key="4">
    <source>
        <dbReference type="RefSeq" id="XP_027065454.1"/>
    </source>
</evidence>
<reference evidence="3" key="1">
    <citation type="journal article" date="2025" name="Foods">
        <title>Unveiling the Microbial Signatures of Arabica Coffee Cherries: Insights into Ripeness Specific Diversity, Functional Traits, and Implications for Quality and Safety.</title>
        <authorList>
            <consortium name="RefSeq"/>
            <person name="Tenea G.N."/>
            <person name="Cifuentes V."/>
            <person name="Reyes P."/>
            <person name="Cevallos-Vallejos M."/>
        </authorList>
    </citation>
    <scope>NUCLEOTIDE SEQUENCE [LARGE SCALE GENOMIC DNA]</scope>
</reference>
<dbReference type="InterPro" id="IPR018502">
    <property type="entry name" value="Annexin_repeat"/>
</dbReference>
<dbReference type="Proteomes" id="UP001652660">
    <property type="component" value="Chromosome 6c"/>
</dbReference>
<dbReference type="PANTHER" id="PTHR10502">
    <property type="entry name" value="ANNEXIN"/>
    <property type="match status" value="1"/>
</dbReference>
<dbReference type="Gene3D" id="1.10.220.10">
    <property type="entry name" value="Annexin"/>
    <property type="match status" value="3"/>
</dbReference>
<sequence>MCVLLFSCNVVRIAEKVMAWSSCNCESICKEIHDSWGQPAHLIQHLAGLTQLECRKTRETYVKIYGEDPAQLLLQSSESSSQGTGVSQRTYAALSMMMVNPHERDAIVAREAFEQNDTVNYKALIEIFTCRKSSHVLLIQAAYHAKYKRQLDQDIISIEPSHPYQRILMALSASHKALQADASQHIARCDAMRLYQAGEGKPGAVDEAVLLEILSKRSILQLRLTFSAYKHIFGHTYTAFSFRFSLTIFQSLKNEKSGEFEDALRVVVTCICNPPKYYAETLYACIKGTATDKGALVRVIMSRAEVDMNEIQKVFKKKYGVELMIAMSESLPSGDYGELVLALATKTCRVPDGSV</sequence>
<evidence type="ECO:0000256" key="1">
    <source>
        <dbReference type="ARBA" id="ARBA00022737"/>
    </source>
</evidence>
<dbReference type="PROSITE" id="PS51897">
    <property type="entry name" value="ANNEXIN_2"/>
    <property type="match status" value="3"/>
</dbReference>
<dbReference type="InterPro" id="IPR037104">
    <property type="entry name" value="Annexin_sf"/>
</dbReference>
<dbReference type="PANTHER" id="PTHR10502:SF190">
    <property type="entry name" value="OS09G0453300 PROTEIN"/>
    <property type="match status" value="1"/>
</dbReference>
<dbReference type="GO" id="GO:0009414">
    <property type="term" value="P:response to water deprivation"/>
    <property type="evidence" value="ECO:0007669"/>
    <property type="project" value="TreeGrafter"/>
</dbReference>
<keyword evidence="1" id="KW-0677">Repeat</keyword>
<name>A0A6P6SHZ1_COFAR</name>
<dbReference type="GO" id="GO:0005509">
    <property type="term" value="F:calcium ion binding"/>
    <property type="evidence" value="ECO:0007669"/>
    <property type="project" value="InterPro"/>
</dbReference>
<dbReference type="SUPFAM" id="SSF47874">
    <property type="entry name" value="Annexin"/>
    <property type="match status" value="1"/>
</dbReference>